<evidence type="ECO:0000313" key="2">
    <source>
        <dbReference type="Proteomes" id="UP000392064"/>
    </source>
</evidence>
<accession>A0A5Q2ML55</accession>
<name>A0A5Q2ML55_9ACTN</name>
<proteinExistence type="predicted"/>
<dbReference type="EMBL" id="CP045737">
    <property type="protein sequence ID" value="QGG42541.1"/>
    <property type="molecule type" value="Genomic_DNA"/>
</dbReference>
<dbReference type="AlphaFoldDB" id="A0A5Q2ML55"/>
<reference evidence="1 2" key="1">
    <citation type="submission" date="2019-11" db="EMBL/GenBank/DDBJ databases">
        <authorList>
            <person name="Li J."/>
        </authorList>
    </citation>
    <scope>NUCLEOTIDE SEQUENCE [LARGE SCALE GENOMIC DNA]</scope>
    <source>
        <strain evidence="1 2">MF47</strain>
    </source>
</reference>
<evidence type="ECO:0008006" key="3">
    <source>
        <dbReference type="Google" id="ProtNLM"/>
    </source>
</evidence>
<keyword evidence="2" id="KW-1185">Reference proteome</keyword>
<organism evidence="1 2">
    <name type="scientific">Aeromicrobium yanjiei</name>
    <dbReference type="NCBI Taxonomy" id="2662028"/>
    <lineage>
        <taxon>Bacteria</taxon>
        <taxon>Bacillati</taxon>
        <taxon>Actinomycetota</taxon>
        <taxon>Actinomycetes</taxon>
        <taxon>Propionibacteriales</taxon>
        <taxon>Nocardioidaceae</taxon>
        <taxon>Aeromicrobium</taxon>
    </lineage>
</organism>
<evidence type="ECO:0000313" key="1">
    <source>
        <dbReference type="EMBL" id="QGG42541.1"/>
    </source>
</evidence>
<dbReference type="Proteomes" id="UP000392064">
    <property type="component" value="Chromosome"/>
</dbReference>
<protein>
    <recommendedName>
        <fullName evidence="3">FHA domain-containing protein</fullName>
    </recommendedName>
</protein>
<sequence length="231" mass="24648">MSRLTIEFCGEELVVEPGDVFTIGREGDLVVDEDNPYLHRRAVELRHEAGFWWIVNVGTRLTVTVSGDAGTLQSWIGPGSRLPVVMASQAILFTAGDTMYEVTVDCDEPAYSGSPAPVTGSGDETLGAVELTPSQLRLVLALAEPVLRRRGGAPGAVPTSAAAAERLGVPITTFNRKLDNVCERLARNGVKGLYGGAGRLATSRRSRLVEYAVSAGIVRAEHLPLLDLPEP</sequence>
<dbReference type="KEGG" id="aef:GEV26_14785"/>
<dbReference type="RefSeq" id="WP_153654284.1">
    <property type="nucleotide sequence ID" value="NZ_CP045737.1"/>
</dbReference>
<gene>
    <name evidence="1" type="ORF">GEV26_14785</name>
</gene>